<dbReference type="InterPro" id="IPR017452">
    <property type="entry name" value="GPCR_Rhodpsn_7TM"/>
</dbReference>
<keyword evidence="6 10" id="KW-0472">Membrane</keyword>
<evidence type="ECO:0000313" key="13">
    <source>
        <dbReference type="Proteomes" id="UP000699462"/>
    </source>
</evidence>
<keyword evidence="5" id="KW-0297">G-protein coupled receptor</keyword>
<dbReference type="SUPFAM" id="SSF81321">
    <property type="entry name" value="Family A G protein-coupled receptor-like"/>
    <property type="match status" value="1"/>
</dbReference>
<sequence length="163" mass="18393">MKSNLLTLNNMTNNTVPQSDHSQTGELRYWCFVLLLVPAVTLFGNILVVLSVVKERSLRNATNWFIVSLATADIILALLVMPIATWIEVTNGYWGFGVLICDIFVMLDVLFCTASILNLVAISLDSSRDLDLPLRFEMYMTFSSIELFSYSLTDKRFLHTKTG</sequence>
<dbReference type="Pfam" id="PF00001">
    <property type="entry name" value="7tm_1"/>
    <property type="match status" value="1"/>
</dbReference>
<keyword evidence="4 10" id="KW-1133">Transmembrane helix</keyword>
<evidence type="ECO:0000256" key="10">
    <source>
        <dbReference type="SAM" id="Phobius"/>
    </source>
</evidence>
<gene>
    <name evidence="12" type="ORF">P879_00344</name>
</gene>
<dbReference type="EMBL" id="JTDF01000386">
    <property type="protein sequence ID" value="KAF8571663.1"/>
    <property type="molecule type" value="Genomic_DNA"/>
</dbReference>
<evidence type="ECO:0000256" key="2">
    <source>
        <dbReference type="ARBA" id="ARBA00022475"/>
    </source>
</evidence>
<feature type="transmembrane region" description="Helical" evidence="10">
    <location>
        <begin position="27"/>
        <end position="52"/>
    </location>
</feature>
<protein>
    <recommendedName>
        <fullName evidence="11">G-protein coupled receptors family 1 profile domain-containing protein</fullName>
    </recommendedName>
</protein>
<accession>A0A8T0DVA0</accession>
<evidence type="ECO:0000256" key="9">
    <source>
        <dbReference type="ARBA" id="ARBA00023224"/>
    </source>
</evidence>
<reference evidence="12 13" key="1">
    <citation type="submission" date="2019-07" db="EMBL/GenBank/DDBJ databases">
        <title>Annotation for the trematode Paragonimus westermani.</title>
        <authorList>
            <person name="Choi Y.-J."/>
        </authorList>
    </citation>
    <scope>NUCLEOTIDE SEQUENCE [LARGE SCALE GENOMIC DNA]</scope>
    <source>
        <strain evidence="12">180907_Pwestermani</strain>
    </source>
</reference>
<keyword evidence="2" id="KW-1003">Cell membrane</keyword>
<dbReference type="GO" id="GO:0005886">
    <property type="term" value="C:plasma membrane"/>
    <property type="evidence" value="ECO:0007669"/>
    <property type="project" value="UniProtKB-SubCell"/>
</dbReference>
<proteinExistence type="predicted"/>
<evidence type="ECO:0000256" key="5">
    <source>
        <dbReference type="ARBA" id="ARBA00023040"/>
    </source>
</evidence>
<keyword evidence="9" id="KW-0807">Transducer</keyword>
<dbReference type="Proteomes" id="UP000699462">
    <property type="component" value="Unassembled WGS sequence"/>
</dbReference>
<dbReference type="PRINTS" id="PR00237">
    <property type="entry name" value="GPCRRHODOPSN"/>
</dbReference>
<dbReference type="PANTHER" id="PTHR24248">
    <property type="entry name" value="ADRENERGIC RECEPTOR-RELATED G-PROTEIN COUPLED RECEPTOR"/>
    <property type="match status" value="1"/>
</dbReference>
<dbReference type="Gene3D" id="1.20.1070.10">
    <property type="entry name" value="Rhodopsin 7-helix transmembrane proteins"/>
    <property type="match status" value="1"/>
</dbReference>
<keyword evidence="7" id="KW-1015">Disulfide bond</keyword>
<keyword evidence="13" id="KW-1185">Reference proteome</keyword>
<dbReference type="AlphaFoldDB" id="A0A8T0DVA0"/>
<dbReference type="InterPro" id="IPR000276">
    <property type="entry name" value="GPCR_Rhodpsn"/>
</dbReference>
<keyword evidence="8" id="KW-0675">Receptor</keyword>
<evidence type="ECO:0000256" key="3">
    <source>
        <dbReference type="ARBA" id="ARBA00022692"/>
    </source>
</evidence>
<comment type="caution">
    <text evidence="12">The sequence shown here is derived from an EMBL/GenBank/DDBJ whole genome shotgun (WGS) entry which is preliminary data.</text>
</comment>
<name>A0A8T0DVA0_9TREM</name>
<evidence type="ECO:0000256" key="7">
    <source>
        <dbReference type="ARBA" id="ARBA00023157"/>
    </source>
</evidence>
<organism evidence="12 13">
    <name type="scientific">Paragonimus westermani</name>
    <dbReference type="NCBI Taxonomy" id="34504"/>
    <lineage>
        <taxon>Eukaryota</taxon>
        <taxon>Metazoa</taxon>
        <taxon>Spiralia</taxon>
        <taxon>Lophotrochozoa</taxon>
        <taxon>Platyhelminthes</taxon>
        <taxon>Trematoda</taxon>
        <taxon>Digenea</taxon>
        <taxon>Plagiorchiida</taxon>
        <taxon>Troglotremata</taxon>
        <taxon>Troglotrematidae</taxon>
        <taxon>Paragonimus</taxon>
    </lineage>
</organism>
<evidence type="ECO:0000259" key="11">
    <source>
        <dbReference type="PROSITE" id="PS50262"/>
    </source>
</evidence>
<evidence type="ECO:0000256" key="1">
    <source>
        <dbReference type="ARBA" id="ARBA00004651"/>
    </source>
</evidence>
<dbReference type="OrthoDB" id="6358729at2759"/>
<feature type="transmembrane region" description="Helical" evidence="10">
    <location>
        <begin position="93"/>
        <end position="120"/>
    </location>
</feature>
<feature type="transmembrane region" description="Helical" evidence="10">
    <location>
        <begin position="64"/>
        <end position="87"/>
    </location>
</feature>
<evidence type="ECO:0000256" key="8">
    <source>
        <dbReference type="ARBA" id="ARBA00023170"/>
    </source>
</evidence>
<evidence type="ECO:0000313" key="12">
    <source>
        <dbReference type="EMBL" id="KAF8571663.1"/>
    </source>
</evidence>
<dbReference type="PANTHER" id="PTHR24248:SF125">
    <property type="entry name" value="DOPAMINE D2-LIKE RECEPTOR"/>
    <property type="match status" value="1"/>
</dbReference>
<evidence type="ECO:0000256" key="4">
    <source>
        <dbReference type="ARBA" id="ARBA00022989"/>
    </source>
</evidence>
<keyword evidence="3 10" id="KW-0812">Transmembrane</keyword>
<feature type="domain" description="G-protein coupled receptors family 1 profile" evidence="11">
    <location>
        <begin position="44"/>
        <end position="163"/>
    </location>
</feature>
<dbReference type="GO" id="GO:0004930">
    <property type="term" value="F:G protein-coupled receptor activity"/>
    <property type="evidence" value="ECO:0007669"/>
    <property type="project" value="UniProtKB-KW"/>
</dbReference>
<comment type="subcellular location">
    <subcellularLocation>
        <location evidence="1">Cell membrane</location>
        <topology evidence="1">Multi-pass membrane protein</topology>
    </subcellularLocation>
</comment>
<dbReference type="PROSITE" id="PS50262">
    <property type="entry name" value="G_PROTEIN_RECEP_F1_2"/>
    <property type="match status" value="1"/>
</dbReference>
<evidence type="ECO:0000256" key="6">
    <source>
        <dbReference type="ARBA" id="ARBA00023136"/>
    </source>
</evidence>